<reference evidence="3" key="1">
    <citation type="submission" date="2015-03" db="EMBL/GenBank/DDBJ databases">
        <authorList>
            <consortium name="Pathogen Informatics"/>
        </authorList>
    </citation>
    <scope>NUCLEOTIDE SEQUENCE [LARGE SCALE GENOMIC DNA]</scope>
    <source>
        <strain evidence="3">N09902308</strain>
    </source>
</reference>
<organism evidence="2 3">
    <name type="scientific">Mycobacterium tuberculosis</name>
    <dbReference type="NCBI Taxonomy" id="1773"/>
    <lineage>
        <taxon>Bacteria</taxon>
        <taxon>Bacillati</taxon>
        <taxon>Actinomycetota</taxon>
        <taxon>Actinomycetes</taxon>
        <taxon>Mycobacteriales</taxon>
        <taxon>Mycobacteriaceae</taxon>
        <taxon>Mycobacterium</taxon>
        <taxon>Mycobacterium tuberculosis complex</taxon>
    </lineage>
</organism>
<keyword evidence="1" id="KW-1133">Transmembrane helix</keyword>
<dbReference type="AlphaFoldDB" id="A0A916L753"/>
<protein>
    <submittedName>
        <fullName evidence="2">Uncharacterized protein</fullName>
    </submittedName>
</protein>
<evidence type="ECO:0000313" key="2">
    <source>
        <dbReference type="EMBL" id="COW75837.1"/>
    </source>
</evidence>
<gene>
    <name evidence="2" type="ORF">ERS007739_00008</name>
</gene>
<sequence>MTSPENALVSVWARSLTVCMVAIVGSSWASSCRCVVSMRSVSSVRLARSSVSLSTLSMLFNKERIDQQMGMSKQWRSQYVKLLRGRQKSSKSAIRSRSSLALSRICLV</sequence>
<dbReference type="EMBL" id="CSBK01000001">
    <property type="protein sequence ID" value="COW75837.1"/>
    <property type="molecule type" value="Genomic_DNA"/>
</dbReference>
<name>A0A916L753_MYCTX</name>
<feature type="transmembrane region" description="Helical" evidence="1">
    <location>
        <begin position="12"/>
        <end position="36"/>
    </location>
</feature>
<keyword evidence="1" id="KW-0812">Transmembrane</keyword>
<comment type="caution">
    <text evidence="2">The sequence shown here is derived from an EMBL/GenBank/DDBJ whole genome shotgun (WGS) entry which is preliminary data.</text>
</comment>
<accession>A0A916L753</accession>
<keyword evidence="1" id="KW-0472">Membrane</keyword>
<proteinExistence type="predicted"/>
<evidence type="ECO:0000313" key="3">
    <source>
        <dbReference type="Proteomes" id="UP000039021"/>
    </source>
</evidence>
<evidence type="ECO:0000256" key="1">
    <source>
        <dbReference type="SAM" id="Phobius"/>
    </source>
</evidence>
<dbReference type="Proteomes" id="UP000039021">
    <property type="component" value="Unassembled WGS sequence"/>
</dbReference>